<name>F0WRZ0_9STRA</name>
<dbReference type="EMBL" id="FR824267">
    <property type="protein sequence ID" value="CCA24107.1"/>
    <property type="molecule type" value="Genomic_DNA"/>
</dbReference>
<feature type="region of interest" description="Disordered" evidence="2">
    <location>
        <begin position="130"/>
        <end position="194"/>
    </location>
</feature>
<dbReference type="HOGENOM" id="CLU_1221557_0_0_1"/>
<reference evidence="3" key="2">
    <citation type="submission" date="2011-02" db="EMBL/GenBank/DDBJ databases">
        <authorList>
            <person name="MacLean D."/>
        </authorList>
    </citation>
    <scope>NUCLEOTIDE SEQUENCE</scope>
</reference>
<organism evidence="3">
    <name type="scientific">Albugo laibachii Nc14</name>
    <dbReference type="NCBI Taxonomy" id="890382"/>
    <lineage>
        <taxon>Eukaryota</taxon>
        <taxon>Sar</taxon>
        <taxon>Stramenopiles</taxon>
        <taxon>Oomycota</taxon>
        <taxon>Peronosporomycetes</taxon>
        <taxon>Albuginales</taxon>
        <taxon>Albuginaceae</taxon>
        <taxon>Albugo</taxon>
    </lineage>
</organism>
<feature type="compositionally biased region" description="Polar residues" evidence="2">
    <location>
        <begin position="162"/>
        <end position="177"/>
    </location>
</feature>
<accession>F0WRZ0</accession>
<gene>
    <name evidence="3" type="primary">AlNc14C222G9133</name>
    <name evidence="3" type="ORF">ALNC14_102510</name>
</gene>
<evidence type="ECO:0000256" key="2">
    <source>
        <dbReference type="SAM" id="MobiDB-lite"/>
    </source>
</evidence>
<keyword evidence="1" id="KW-0175">Coiled coil</keyword>
<feature type="compositionally biased region" description="Polar residues" evidence="2">
    <location>
        <begin position="139"/>
        <end position="148"/>
    </location>
</feature>
<protein>
    <submittedName>
        <fullName evidence="3">AlNc14C222G9133 protein</fullName>
    </submittedName>
</protein>
<evidence type="ECO:0000313" key="3">
    <source>
        <dbReference type="EMBL" id="CCA24107.1"/>
    </source>
</evidence>
<reference evidence="3" key="1">
    <citation type="journal article" date="2011" name="PLoS Biol.">
        <title>Gene gain and loss during evolution of obligate parasitism in the white rust pathogen of Arabidopsis thaliana.</title>
        <authorList>
            <person name="Kemen E."/>
            <person name="Gardiner A."/>
            <person name="Schultz-Larsen T."/>
            <person name="Kemen A.C."/>
            <person name="Balmuth A.L."/>
            <person name="Robert-Seilaniantz A."/>
            <person name="Bailey K."/>
            <person name="Holub E."/>
            <person name="Studholme D.J."/>
            <person name="Maclean D."/>
            <person name="Jones J.D."/>
        </authorList>
    </citation>
    <scope>NUCLEOTIDE SEQUENCE</scope>
</reference>
<evidence type="ECO:0000256" key="1">
    <source>
        <dbReference type="SAM" id="Coils"/>
    </source>
</evidence>
<proteinExistence type="predicted"/>
<dbReference type="AlphaFoldDB" id="F0WRZ0"/>
<feature type="coiled-coil region" evidence="1">
    <location>
        <begin position="42"/>
        <end position="83"/>
    </location>
</feature>
<sequence>MSEKLEENETTKVTANLQRWMHDSDDAFAATILFLESRLAQRAEIREDASELLITKEELIRRIARLQRDLRNAVTARSRLETQLLVPIDTLSVGSLTSALRAARSVGVQTRLIDLAAAKLDAAMMYRRGEQRHAHSHESLTTTSTAGTCCSHGHQKDEKVHSQSYAPSTEGSDTISGGNDEEDEIGDPSEPIVTNLNERQAIDYVKDSIRKDRDVFAFFHYSRLQRL</sequence>